<proteinExistence type="predicted"/>
<dbReference type="AlphaFoldDB" id="A0A371BEM2"/>
<feature type="signal peptide" evidence="1">
    <location>
        <begin position="1"/>
        <end position="18"/>
    </location>
</feature>
<feature type="chain" id="PRO_5016819776" description="DUF1134 domain-containing protein" evidence="1">
    <location>
        <begin position="19"/>
        <end position="136"/>
    </location>
</feature>
<dbReference type="Proteomes" id="UP000263993">
    <property type="component" value="Unassembled WGS sequence"/>
</dbReference>
<evidence type="ECO:0008006" key="4">
    <source>
        <dbReference type="Google" id="ProtNLM"/>
    </source>
</evidence>
<sequence>MVALVALLGFSLASAAYADSGRVHIRIVKAGFVIGGSGGSGTLTFQGRKYPLSIGGVSYGFTFGASETNFYGTVSNIRRASDIEGVYGQAGAGAAAVRGAQGVVLTNQKGAVLTLSGRQAGLIISADLSGLVLTIR</sequence>
<name>A0A371BEM2_9BRAD</name>
<evidence type="ECO:0000313" key="2">
    <source>
        <dbReference type="EMBL" id="RDV05811.1"/>
    </source>
</evidence>
<dbReference type="OrthoDB" id="9809946at2"/>
<keyword evidence="1" id="KW-0732">Signal</keyword>
<reference evidence="3" key="1">
    <citation type="submission" date="2018-08" db="EMBL/GenBank/DDBJ databases">
        <authorList>
            <person name="Kim S.-J."/>
            <person name="Jung G.-Y."/>
        </authorList>
    </citation>
    <scope>NUCLEOTIDE SEQUENCE [LARGE SCALE GENOMIC DNA]</scope>
    <source>
        <strain evidence="3">GY_H</strain>
    </source>
</reference>
<accession>A0A371BEM2</accession>
<protein>
    <recommendedName>
        <fullName evidence="4">DUF1134 domain-containing protein</fullName>
    </recommendedName>
</protein>
<organism evidence="2 3">
    <name type="scientific">Undibacter mobilis</name>
    <dbReference type="NCBI Taxonomy" id="2292256"/>
    <lineage>
        <taxon>Bacteria</taxon>
        <taxon>Pseudomonadati</taxon>
        <taxon>Pseudomonadota</taxon>
        <taxon>Alphaproteobacteria</taxon>
        <taxon>Hyphomicrobiales</taxon>
        <taxon>Nitrobacteraceae</taxon>
        <taxon>Undibacter</taxon>
    </lineage>
</organism>
<dbReference type="EMBL" id="QRGO01000001">
    <property type="protein sequence ID" value="RDV05811.1"/>
    <property type="molecule type" value="Genomic_DNA"/>
</dbReference>
<evidence type="ECO:0000256" key="1">
    <source>
        <dbReference type="SAM" id="SignalP"/>
    </source>
</evidence>
<evidence type="ECO:0000313" key="3">
    <source>
        <dbReference type="Proteomes" id="UP000263993"/>
    </source>
</evidence>
<comment type="caution">
    <text evidence="2">The sequence shown here is derived from an EMBL/GenBank/DDBJ whole genome shotgun (WGS) entry which is preliminary data.</text>
</comment>
<gene>
    <name evidence="2" type="ORF">DXH78_09780</name>
</gene>
<keyword evidence="3" id="KW-1185">Reference proteome</keyword>